<feature type="chain" id="PRO_5040431908" evidence="7">
    <location>
        <begin position="25"/>
        <end position="986"/>
    </location>
</feature>
<gene>
    <name evidence="9" type="ORF">M0811_06387</name>
</gene>
<dbReference type="PANTHER" id="PTHR46730">
    <property type="entry name" value="POLYCYSTIN-1"/>
    <property type="match status" value="1"/>
</dbReference>
<proteinExistence type="predicted"/>
<dbReference type="GO" id="GO:0006816">
    <property type="term" value="P:calcium ion transport"/>
    <property type="evidence" value="ECO:0007669"/>
    <property type="project" value="TreeGrafter"/>
</dbReference>
<accession>A0A9Q0LRY4</accession>
<dbReference type="EMBL" id="JAPDFW010000061">
    <property type="protein sequence ID" value="KAJ5076388.1"/>
    <property type="molecule type" value="Genomic_DNA"/>
</dbReference>
<keyword evidence="2 6" id="KW-0812">Transmembrane</keyword>
<evidence type="ECO:0000256" key="1">
    <source>
        <dbReference type="ARBA" id="ARBA00004370"/>
    </source>
</evidence>
<evidence type="ECO:0000313" key="10">
    <source>
        <dbReference type="Proteomes" id="UP001149090"/>
    </source>
</evidence>
<dbReference type="GO" id="GO:0005886">
    <property type="term" value="C:plasma membrane"/>
    <property type="evidence" value="ECO:0007669"/>
    <property type="project" value="TreeGrafter"/>
</dbReference>
<comment type="subcellular location">
    <subcellularLocation>
        <location evidence="1">Membrane</location>
    </subcellularLocation>
</comment>
<evidence type="ECO:0000256" key="4">
    <source>
        <dbReference type="ARBA" id="ARBA00022989"/>
    </source>
</evidence>
<evidence type="ECO:0000256" key="6">
    <source>
        <dbReference type="SAM" id="Phobius"/>
    </source>
</evidence>
<dbReference type="PANTHER" id="PTHR46730:SF1">
    <property type="entry name" value="PLAT DOMAIN-CONTAINING PROTEIN"/>
    <property type="match status" value="1"/>
</dbReference>
<keyword evidence="3" id="KW-0677">Repeat</keyword>
<feature type="signal peptide" evidence="7">
    <location>
        <begin position="1"/>
        <end position="24"/>
    </location>
</feature>
<dbReference type="Proteomes" id="UP001149090">
    <property type="component" value="Unassembled WGS sequence"/>
</dbReference>
<organism evidence="9 10">
    <name type="scientific">Anaeramoeba ignava</name>
    <name type="common">Anaerobic marine amoeba</name>
    <dbReference type="NCBI Taxonomy" id="1746090"/>
    <lineage>
        <taxon>Eukaryota</taxon>
        <taxon>Metamonada</taxon>
        <taxon>Anaeramoebidae</taxon>
        <taxon>Anaeramoeba</taxon>
    </lineage>
</organism>
<name>A0A9Q0LRY4_ANAIG</name>
<evidence type="ECO:0000313" key="9">
    <source>
        <dbReference type="EMBL" id="KAJ5076388.1"/>
    </source>
</evidence>
<evidence type="ECO:0000259" key="8">
    <source>
        <dbReference type="Pfam" id="PF02010"/>
    </source>
</evidence>
<feature type="domain" description="PKD/REJ-like" evidence="8">
    <location>
        <begin position="212"/>
        <end position="497"/>
    </location>
</feature>
<dbReference type="Pfam" id="PF02010">
    <property type="entry name" value="REJ"/>
    <property type="match status" value="1"/>
</dbReference>
<keyword evidence="10" id="KW-1185">Reference proteome</keyword>
<dbReference type="GO" id="GO:0005261">
    <property type="term" value="F:monoatomic cation channel activity"/>
    <property type="evidence" value="ECO:0007669"/>
    <property type="project" value="TreeGrafter"/>
</dbReference>
<dbReference type="InterPro" id="IPR002859">
    <property type="entry name" value="PKD/REJ-like"/>
</dbReference>
<evidence type="ECO:0000256" key="7">
    <source>
        <dbReference type="SAM" id="SignalP"/>
    </source>
</evidence>
<sequence length="986" mass="112178">MFLKSKHFLTILVFILSFFESSYSSMPMPIFLGPTSIGRDEAFFLDASLSIGKEITFEWETPPGLESFCVNQTCVIPEQFLETGYYNFDLTVTDVDNQTAVNNFSFWRLSTKSPVVCIKSPSTTFVHKNRTNIFIVNATSDRVDIKNHLYSWELINEISGTVPLGSFGIENEKQELYLDFCKIDPSYFGSLKFSLVIAVQYQSTLIPEIIMDPKTANEAINVEIIPADLSVVIKGGIRRTISISSDIILDGSDSRDPDLCEDSYQNLNFEWFCKTGFLYNDDCFMNPVFSTDPIVNITAGTLFEGYYKFVLKVTSNSTEYKEEYESVYIFVIDTSTIPSVQISATPEFSEINKNRQIILHATIKEFDDTSSLLWDTFNIQWSIVERGTDFTIDIDDKTKFPLPSSNTYLLILPDSLIPSNSYTFRFTAKLKNNPTISGFAEYEIETKSPPNDVSIISTPSDDSVADFSTTFDIQMSELDYSEDQIPLKFQAWIAFPDQIENPLFSSVFPLTFANLAQFPVLPPSPILVRYSSLDFTGSVVSTVSNISVDYPYFYTANQVNDFISDSINDFLDPILSSDIYSFFSPFLHLNTLIRIINYNSLHFENHSFSQQREILSSNFGDVVNFVLNDHDSYPLSLFADICITSELLTSTFDSSQIYLENIIDIFNDVIEKGFEKQSEEELDLDPNYMEKYFNTLLKILDNIIESQGLSSSKSNQKSNNLKHENDPETQMLEILSQLIPILCMESYSCSEIPNFSMDSNNQTYKAIFKYGWELNNFPIEFNATNNRNFKIIFYNSVFPEYLQNEYFELSIQSLEDSEISRGMSLDIKYLNGSIIENITSLYSITIPLNGISQKETFECKRYSNSSGSWTNEGINLLLLNSTHISCETQYLGKISVFTSSINPSSSTSSSSSKSTTAVAVVLSITFILSAGVFIFVYLQRKYKKNRSLSDRQAEIEMDKITIRSRNLMNLKTEKYAVHSENQNRNV</sequence>
<feature type="transmembrane region" description="Helical" evidence="6">
    <location>
        <begin position="917"/>
        <end position="938"/>
    </location>
</feature>
<evidence type="ECO:0000256" key="3">
    <source>
        <dbReference type="ARBA" id="ARBA00022737"/>
    </source>
</evidence>
<comment type="caution">
    <text evidence="9">The sequence shown here is derived from an EMBL/GenBank/DDBJ whole genome shotgun (WGS) entry which is preliminary data.</text>
</comment>
<keyword evidence="4 6" id="KW-1133">Transmembrane helix</keyword>
<protein>
    <submittedName>
        <fullName evidence="9">Polycystin-1</fullName>
    </submittedName>
</protein>
<reference evidence="9" key="1">
    <citation type="submission" date="2022-10" db="EMBL/GenBank/DDBJ databases">
        <title>Novel sulphate-reducing endosymbionts in the free-living metamonad Anaeramoeba.</title>
        <authorList>
            <person name="Jerlstrom-Hultqvist J."/>
            <person name="Cepicka I."/>
            <person name="Gallot-Lavallee L."/>
            <person name="Salas-Leiva D."/>
            <person name="Curtis B.A."/>
            <person name="Zahonova K."/>
            <person name="Pipaliya S."/>
            <person name="Dacks J."/>
            <person name="Roger A.J."/>
        </authorList>
    </citation>
    <scope>NUCLEOTIDE SEQUENCE</scope>
    <source>
        <strain evidence="9">BMAN</strain>
    </source>
</reference>
<dbReference type="AlphaFoldDB" id="A0A9Q0LRY4"/>
<evidence type="ECO:0000256" key="5">
    <source>
        <dbReference type="ARBA" id="ARBA00023136"/>
    </source>
</evidence>
<keyword evidence="7" id="KW-0732">Signal</keyword>
<evidence type="ECO:0000256" key="2">
    <source>
        <dbReference type="ARBA" id="ARBA00022692"/>
    </source>
</evidence>
<keyword evidence="5 6" id="KW-0472">Membrane</keyword>